<keyword evidence="2" id="KW-0472">Membrane</keyword>
<evidence type="ECO:0000313" key="3">
    <source>
        <dbReference type="EMBL" id="GIE96938.1"/>
    </source>
</evidence>
<keyword evidence="2" id="KW-1133">Transmembrane helix</keyword>
<feature type="region of interest" description="Disordered" evidence="1">
    <location>
        <begin position="145"/>
        <end position="185"/>
    </location>
</feature>
<feature type="transmembrane region" description="Helical" evidence="2">
    <location>
        <begin position="113"/>
        <end position="133"/>
    </location>
</feature>
<feature type="compositionally biased region" description="Pro residues" evidence="1">
    <location>
        <begin position="152"/>
        <end position="165"/>
    </location>
</feature>
<organism evidence="3 4">
    <name type="scientific">Paractinoplanes rishiriensis</name>
    <dbReference type="NCBI Taxonomy" id="1050105"/>
    <lineage>
        <taxon>Bacteria</taxon>
        <taxon>Bacillati</taxon>
        <taxon>Actinomycetota</taxon>
        <taxon>Actinomycetes</taxon>
        <taxon>Micromonosporales</taxon>
        <taxon>Micromonosporaceae</taxon>
        <taxon>Paractinoplanes</taxon>
    </lineage>
</organism>
<accession>A0A919MVL1</accession>
<keyword evidence="2" id="KW-0812">Transmembrane</keyword>
<evidence type="ECO:0008006" key="5">
    <source>
        <dbReference type="Google" id="ProtNLM"/>
    </source>
</evidence>
<feature type="compositionally biased region" description="Basic and acidic residues" evidence="1">
    <location>
        <begin position="176"/>
        <end position="185"/>
    </location>
</feature>
<protein>
    <recommendedName>
        <fullName evidence="5">Trp biosynthesis associated, transmembrane protein, Oprn/Chp</fullName>
    </recommendedName>
</protein>
<gene>
    <name evidence="3" type="ORF">Ari01nite_44030</name>
</gene>
<feature type="transmembrane region" description="Helical" evidence="2">
    <location>
        <begin position="54"/>
        <end position="72"/>
    </location>
</feature>
<dbReference type="RefSeq" id="WP_203783363.1">
    <property type="nucleotide sequence ID" value="NZ_BOMV01000053.1"/>
</dbReference>
<name>A0A919MVL1_9ACTN</name>
<reference evidence="3" key="1">
    <citation type="submission" date="2021-01" db="EMBL/GenBank/DDBJ databases">
        <title>Whole genome shotgun sequence of Actinoplanes rishiriensis NBRC 108556.</title>
        <authorList>
            <person name="Komaki H."/>
            <person name="Tamura T."/>
        </authorList>
    </citation>
    <scope>NUCLEOTIDE SEQUENCE</scope>
    <source>
        <strain evidence="3">NBRC 108556</strain>
    </source>
</reference>
<dbReference type="InterPro" id="IPR019051">
    <property type="entry name" value="Trp_biosyn_TM_oprn/chp"/>
</dbReference>
<sequence length="185" mass="18805">MTTRRTYGLTLLACLAGAGLALYAVTRTWSIEVTPRTGMSPLRHIRTGADAEPWVIGLALVALAGTGALLATGGWSRRMLGGVLALAGAGVTVGAVIGRLGLNPGEAGPGGTAWPAVCALGGAIITVGGLTAARHGHLWPTMSARYDRKPAPAGPERPAPQPTPDGPIDSRTAWDALDRGDDPTT</sequence>
<keyword evidence="4" id="KW-1185">Reference proteome</keyword>
<dbReference type="Proteomes" id="UP000636960">
    <property type="component" value="Unassembled WGS sequence"/>
</dbReference>
<proteinExistence type="predicted"/>
<evidence type="ECO:0000256" key="1">
    <source>
        <dbReference type="SAM" id="MobiDB-lite"/>
    </source>
</evidence>
<dbReference type="EMBL" id="BOMV01000053">
    <property type="protein sequence ID" value="GIE96938.1"/>
    <property type="molecule type" value="Genomic_DNA"/>
</dbReference>
<comment type="caution">
    <text evidence="3">The sequence shown here is derived from an EMBL/GenBank/DDBJ whole genome shotgun (WGS) entry which is preliminary data.</text>
</comment>
<dbReference type="AlphaFoldDB" id="A0A919MVL1"/>
<evidence type="ECO:0000313" key="4">
    <source>
        <dbReference type="Proteomes" id="UP000636960"/>
    </source>
</evidence>
<dbReference type="Pfam" id="PF09534">
    <property type="entry name" value="Trp_oprn_chp"/>
    <property type="match status" value="1"/>
</dbReference>
<feature type="transmembrane region" description="Helical" evidence="2">
    <location>
        <begin position="79"/>
        <end position="101"/>
    </location>
</feature>
<evidence type="ECO:0000256" key="2">
    <source>
        <dbReference type="SAM" id="Phobius"/>
    </source>
</evidence>